<dbReference type="PANTHER" id="PTHR22600:SF57">
    <property type="entry name" value="BETA-N-ACETYLHEXOSAMINIDASE"/>
    <property type="match status" value="1"/>
</dbReference>
<sequence>MKTAIIPELKQITTYPTPLCLINYTLSDSVLDNFPHANEIFVENGRLDGTKPIRYVVQSMPMEAYRICARSDRIDIMASSKKGLMYGLFTLSELDLANDGELNEFDVYDEPTLLLRALSDDISRGQISSFAHFCAIIRRLARYKYNTYMPYMEDVFKFESVRAWGRYSDPMSADEWKAIIAYAREWMIDVRPIVNLLGHFDKLVYVKELQPLALRRKDGMLISCMDPTNPQVRDVICKMLKEIVDCFGVGVIHCGGDEPVGLTEVFGEEEGGRLFIEHYRFIHEELAKLGCTMMMYADFFAPPWGNYAVPVTRARELPDDTEFVFWDYAAREAYPFVDALHNQNIRMVLSPGTWTWKRFSCDIRQCFDNTKGLLKADGGRSDGMIMSSWADGGDTLRELTVPGVLIGANFCWNPTSNYDYETIYNVMHKSLYGFDELQSALLEPVYHHDRIVRRADEHEFKQEIWRSPFDPVGFKDKENIDILCAAMRKAEADFYSLTPARNKDTFDALLFSLAGAKFTADKISLLPWKRPQSIEEGSIYAKRALLLCGELRALKELHRTLWHKTNRASEWELCACRYDDLCDELQMFARNVTLRRFYEKNH</sequence>
<feature type="active site" description="Proton donor" evidence="5">
    <location>
        <position position="258"/>
    </location>
</feature>
<dbReference type="GO" id="GO:0005975">
    <property type="term" value="P:carbohydrate metabolic process"/>
    <property type="evidence" value="ECO:0007669"/>
    <property type="project" value="InterPro"/>
</dbReference>
<dbReference type="SUPFAM" id="SSF55545">
    <property type="entry name" value="beta-N-acetylhexosaminidase-like domain"/>
    <property type="match status" value="1"/>
</dbReference>
<feature type="domain" description="Glycoside hydrolase family 20 catalytic" evidence="6">
    <location>
        <begin position="170"/>
        <end position="259"/>
    </location>
</feature>
<keyword evidence="4" id="KW-0378">Hydrolase</keyword>
<dbReference type="GO" id="GO:0016020">
    <property type="term" value="C:membrane"/>
    <property type="evidence" value="ECO:0007669"/>
    <property type="project" value="TreeGrafter"/>
</dbReference>
<dbReference type="Pfam" id="PF00728">
    <property type="entry name" value="Glyco_hydro_20"/>
    <property type="match status" value="1"/>
</dbReference>
<dbReference type="PRINTS" id="PR00738">
    <property type="entry name" value="GLHYDRLASE20"/>
</dbReference>
<reference evidence="7" key="2">
    <citation type="journal article" date="2021" name="Sci. Rep.">
        <title>The distribution of antibiotic resistance genes in chicken gut microbiota commensals.</title>
        <authorList>
            <person name="Juricova H."/>
            <person name="Matiasovicova J."/>
            <person name="Kubasova T."/>
            <person name="Cejkova D."/>
            <person name="Rychlik I."/>
        </authorList>
    </citation>
    <scope>NUCLEOTIDE SEQUENCE</scope>
    <source>
        <strain evidence="7">An559</strain>
    </source>
</reference>
<evidence type="ECO:0000256" key="5">
    <source>
        <dbReference type="PIRSR" id="PIRSR625705-1"/>
    </source>
</evidence>
<comment type="catalytic activity">
    <reaction evidence="1">
        <text>Hydrolysis of terminal non-reducing N-acetyl-D-hexosamine residues in N-acetyl-beta-D-hexosaminides.</text>
        <dbReference type="EC" id="3.2.1.52"/>
    </reaction>
</comment>
<protein>
    <recommendedName>
        <fullName evidence="3">beta-N-acetylhexosaminidase</fullName>
        <ecNumber evidence="3">3.2.1.52</ecNumber>
    </recommendedName>
</protein>
<dbReference type="GO" id="GO:0030203">
    <property type="term" value="P:glycosaminoglycan metabolic process"/>
    <property type="evidence" value="ECO:0007669"/>
    <property type="project" value="TreeGrafter"/>
</dbReference>
<dbReference type="GO" id="GO:0004563">
    <property type="term" value="F:beta-N-acetylhexosaminidase activity"/>
    <property type="evidence" value="ECO:0007669"/>
    <property type="project" value="UniProtKB-EC"/>
</dbReference>
<comment type="similarity">
    <text evidence="2">Belongs to the glycosyl hydrolase 20 family.</text>
</comment>
<proteinExistence type="inferred from homology"/>
<evidence type="ECO:0000256" key="2">
    <source>
        <dbReference type="ARBA" id="ARBA00006285"/>
    </source>
</evidence>
<keyword evidence="8" id="KW-1185">Reference proteome</keyword>
<gene>
    <name evidence="7" type="ORF">H6A12_04625</name>
</gene>
<evidence type="ECO:0000259" key="6">
    <source>
        <dbReference type="Pfam" id="PF00728"/>
    </source>
</evidence>
<dbReference type="SUPFAM" id="SSF51445">
    <property type="entry name" value="(Trans)glycosidases"/>
    <property type="match status" value="1"/>
</dbReference>
<evidence type="ECO:0000256" key="1">
    <source>
        <dbReference type="ARBA" id="ARBA00001231"/>
    </source>
</evidence>
<comment type="caution">
    <text evidence="7">The sequence shown here is derived from an EMBL/GenBank/DDBJ whole genome shotgun (WGS) entry which is preliminary data.</text>
</comment>
<evidence type="ECO:0000313" key="8">
    <source>
        <dbReference type="Proteomes" id="UP000774750"/>
    </source>
</evidence>
<reference evidence="7" key="1">
    <citation type="submission" date="2020-08" db="EMBL/GenBank/DDBJ databases">
        <authorList>
            <person name="Cejkova D."/>
            <person name="Kubasova T."/>
            <person name="Jahodarova E."/>
            <person name="Rychlik I."/>
        </authorList>
    </citation>
    <scope>NUCLEOTIDE SEQUENCE</scope>
    <source>
        <strain evidence="7">An559</strain>
    </source>
</reference>
<dbReference type="AlphaFoldDB" id="A0A939BCT5"/>
<dbReference type="InterPro" id="IPR017853">
    <property type="entry name" value="GH"/>
</dbReference>
<evidence type="ECO:0000256" key="3">
    <source>
        <dbReference type="ARBA" id="ARBA00012663"/>
    </source>
</evidence>
<dbReference type="Proteomes" id="UP000774750">
    <property type="component" value="Unassembled WGS sequence"/>
</dbReference>
<evidence type="ECO:0000313" key="7">
    <source>
        <dbReference type="EMBL" id="MBM6920439.1"/>
    </source>
</evidence>
<dbReference type="Gene3D" id="3.20.20.80">
    <property type="entry name" value="Glycosidases"/>
    <property type="match status" value="1"/>
</dbReference>
<name>A0A939BCT5_9FIRM</name>
<dbReference type="EC" id="3.2.1.52" evidence="3"/>
<dbReference type="RefSeq" id="WP_204445291.1">
    <property type="nucleotide sequence ID" value="NZ_JACJKY010000005.1"/>
</dbReference>
<accession>A0A939BCT5</accession>
<dbReference type="InterPro" id="IPR029018">
    <property type="entry name" value="Hex-like_dom2"/>
</dbReference>
<dbReference type="Gene3D" id="3.30.379.10">
    <property type="entry name" value="Chitobiase/beta-hexosaminidase domain 2-like"/>
    <property type="match status" value="1"/>
</dbReference>
<dbReference type="PANTHER" id="PTHR22600">
    <property type="entry name" value="BETA-HEXOSAMINIDASE"/>
    <property type="match status" value="1"/>
</dbReference>
<organism evidence="7 8">
    <name type="scientific">Merdimmobilis hominis</name>
    <dbReference type="NCBI Taxonomy" id="2897707"/>
    <lineage>
        <taxon>Bacteria</taxon>
        <taxon>Bacillati</taxon>
        <taxon>Bacillota</taxon>
        <taxon>Clostridia</taxon>
        <taxon>Eubacteriales</taxon>
        <taxon>Oscillospiraceae</taxon>
        <taxon>Merdimmobilis</taxon>
    </lineage>
</organism>
<evidence type="ECO:0000256" key="4">
    <source>
        <dbReference type="ARBA" id="ARBA00022801"/>
    </source>
</evidence>
<dbReference type="InterPro" id="IPR025705">
    <property type="entry name" value="Beta_hexosaminidase_sua/sub"/>
</dbReference>
<dbReference type="InterPro" id="IPR015883">
    <property type="entry name" value="Glyco_hydro_20_cat"/>
</dbReference>
<dbReference type="EMBL" id="JACJKY010000005">
    <property type="protein sequence ID" value="MBM6920439.1"/>
    <property type="molecule type" value="Genomic_DNA"/>
</dbReference>